<accession>A0A183JJ29</accession>
<protein>
    <submittedName>
        <fullName evidence="2 4">Uncharacterized protein</fullName>
    </submittedName>
</protein>
<organism evidence="4">
    <name type="scientific">Schistosoma curassoni</name>
    <dbReference type="NCBI Taxonomy" id="6186"/>
    <lineage>
        <taxon>Eukaryota</taxon>
        <taxon>Metazoa</taxon>
        <taxon>Spiralia</taxon>
        <taxon>Lophotrochozoa</taxon>
        <taxon>Platyhelminthes</taxon>
        <taxon>Trematoda</taxon>
        <taxon>Digenea</taxon>
        <taxon>Strigeidida</taxon>
        <taxon>Schistosomatoidea</taxon>
        <taxon>Schistosomatidae</taxon>
        <taxon>Schistosoma</taxon>
    </lineage>
</organism>
<evidence type="ECO:0000256" key="1">
    <source>
        <dbReference type="SAM" id="MobiDB-lite"/>
    </source>
</evidence>
<reference evidence="2 3" key="2">
    <citation type="submission" date="2018-11" db="EMBL/GenBank/DDBJ databases">
        <authorList>
            <consortium name="Pathogen Informatics"/>
        </authorList>
    </citation>
    <scope>NUCLEOTIDE SEQUENCE [LARGE SCALE GENOMIC DNA]</scope>
    <source>
        <strain evidence="2">Dakar</strain>
        <strain evidence="3">Dakar, Senegal</strain>
    </source>
</reference>
<dbReference type="AlphaFoldDB" id="A0A183JJ29"/>
<feature type="region of interest" description="Disordered" evidence="1">
    <location>
        <begin position="82"/>
        <end position="103"/>
    </location>
</feature>
<name>A0A183JJ29_9TREM</name>
<reference evidence="4" key="1">
    <citation type="submission" date="2016-06" db="UniProtKB">
        <authorList>
            <consortium name="WormBaseParasite"/>
        </authorList>
    </citation>
    <scope>IDENTIFICATION</scope>
</reference>
<evidence type="ECO:0000313" key="2">
    <source>
        <dbReference type="EMBL" id="VDO76395.1"/>
    </source>
</evidence>
<keyword evidence="3" id="KW-1185">Reference proteome</keyword>
<dbReference type="EMBL" id="UZAK01002731">
    <property type="protein sequence ID" value="VDO76395.1"/>
    <property type="molecule type" value="Genomic_DNA"/>
</dbReference>
<sequence>MGRQTRERIENKNRDVNRSTDDGACNSINDDTLKLSTMITTTVLDSISKLGSHSSRSLNATVVPKKSVDDWTHVKRAKKVQASQSKLNIPAVERKSTGDMVAQSTPKIARPVIKEQRIHKRASTPRQQGAKTERTGKPGTTITVRDHSLIVMNFKDNPDLPLSLQEKMIGCSGEN</sequence>
<evidence type="ECO:0000313" key="3">
    <source>
        <dbReference type="Proteomes" id="UP000279833"/>
    </source>
</evidence>
<feature type="compositionally biased region" description="Basic and acidic residues" evidence="1">
    <location>
        <begin position="1"/>
        <end position="21"/>
    </location>
</feature>
<feature type="region of interest" description="Disordered" evidence="1">
    <location>
        <begin position="118"/>
        <end position="140"/>
    </location>
</feature>
<dbReference type="Proteomes" id="UP000279833">
    <property type="component" value="Unassembled WGS sequence"/>
</dbReference>
<evidence type="ECO:0000313" key="4">
    <source>
        <dbReference type="WBParaSite" id="SCUD_0000270301-mRNA-1"/>
    </source>
</evidence>
<feature type="region of interest" description="Disordered" evidence="1">
    <location>
        <begin position="1"/>
        <end position="23"/>
    </location>
</feature>
<dbReference type="WBParaSite" id="SCUD_0000270301-mRNA-1">
    <property type="protein sequence ID" value="SCUD_0000270301-mRNA-1"/>
    <property type="gene ID" value="SCUD_0000270301"/>
</dbReference>
<proteinExistence type="predicted"/>
<gene>
    <name evidence="2" type="ORF">SCUD_LOCUS2704</name>
</gene>